<dbReference type="Pfam" id="PF12678">
    <property type="entry name" value="zf-rbx1"/>
    <property type="match status" value="1"/>
</dbReference>
<organism evidence="10 11">
    <name type="scientific">Austropuccinia psidii MF-1</name>
    <dbReference type="NCBI Taxonomy" id="1389203"/>
    <lineage>
        <taxon>Eukaryota</taxon>
        <taxon>Fungi</taxon>
        <taxon>Dikarya</taxon>
        <taxon>Basidiomycota</taxon>
        <taxon>Pucciniomycotina</taxon>
        <taxon>Pucciniomycetes</taxon>
        <taxon>Pucciniales</taxon>
        <taxon>Sphaerophragmiaceae</taxon>
        <taxon>Austropuccinia</taxon>
    </lineage>
</organism>
<keyword evidence="11" id="KW-1185">Reference proteome</keyword>
<evidence type="ECO:0000313" key="11">
    <source>
        <dbReference type="Proteomes" id="UP000765509"/>
    </source>
</evidence>
<comment type="caution">
    <text evidence="10">The sequence shown here is derived from an EMBL/GenBank/DDBJ whole genome shotgun (WGS) entry which is preliminary data.</text>
</comment>
<name>A0A9Q3HLJ2_9BASI</name>
<dbReference type="SUPFAM" id="SSF57850">
    <property type="entry name" value="RING/U-box"/>
    <property type="match status" value="1"/>
</dbReference>
<dbReference type="OrthoDB" id="8062037at2759"/>
<proteinExistence type="predicted"/>
<keyword evidence="3 6" id="KW-0863">Zinc-finger</keyword>
<evidence type="ECO:0000256" key="6">
    <source>
        <dbReference type="PROSITE-ProRule" id="PRU00175"/>
    </source>
</evidence>
<reference evidence="10" key="1">
    <citation type="submission" date="2021-03" db="EMBL/GenBank/DDBJ databases">
        <title>Draft genome sequence of rust myrtle Austropuccinia psidii MF-1, a brazilian biotype.</title>
        <authorList>
            <person name="Quecine M.C."/>
            <person name="Pachon D.M.R."/>
            <person name="Bonatelli M.L."/>
            <person name="Correr F.H."/>
            <person name="Franceschini L.M."/>
            <person name="Leite T.F."/>
            <person name="Margarido G.R.A."/>
            <person name="Almeida C.A."/>
            <person name="Ferrarezi J.A."/>
            <person name="Labate C.A."/>
        </authorList>
    </citation>
    <scope>NUCLEOTIDE SEQUENCE</scope>
    <source>
        <strain evidence="10">MF-1</strain>
    </source>
</reference>
<evidence type="ECO:0000259" key="9">
    <source>
        <dbReference type="PROSITE" id="PS50089"/>
    </source>
</evidence>
<dbReference type="AlphaFoldDB" id="A0A9Q3HLJ2"/>
<feature type="transmembrane region" description="Helical" evidence="8">
    <location>
        <begin position="189"/>
        <end position="210"/>
    </location>
</feature>
<evidence type="ECO:0000256" key="4">
    <source>
        <dbReference type="ARBA" id="ARBA00022786"/>
    </source>
</evidence>
<gene>
    <name evidence="10" type="ORF">O181_048332</name>
</gene>
<evidence type="ECO:0000256" key="8">
    <source>
        <dbReference type="SAM" id="Phobius"/>
    </source>
</evidence>
<keyword evidence="5" id="KW-0862">Zinc</keyword>
<feature type="region of interest" description="Disordered" evidence="7">
    <location>
        <begin position="154"/>
        <end position="173"/>
    </location>
</feature>
<dbReference type="InterPro" id="IPR013083">
    <property type="entry name" value="Znf_RING/FYVE/PHD"/>
</dbReference>
<sequence length="434" mass="49250">MDSYSNKSITLSNSISINSSSIANLNQTIQTIQTQTNLNSHPSIITPTSSQTSHHSFNPSHLSSSVSQIGSNFFTKLYQRLDLLDSKQKTWLGLQTIFNLSKFITFIIILIISKNQSCDQPLRLYIFIHLIHTTICFPCAFYLASIPLNQTSQSQSSNHQSQSTIPQSQSQSNSLINNNSPKIFHYIRAIHHFACLTTIFWFFLGNFYVFQTSTCQHTSKPVFYTSLIILIFNYFYFLSIVLVVLAVTFCLPITLLGLQIFGTSLNSQDTIGPLKKSEIQKIPIVVYVPENFLFQNQSQNNQFLTCTQSSITNSSQSHSHQFSPIERLKKLFSHPFINQSKTSSKNHLNIDSNPPYPIHPLNSSQSTCAICLIDYLPPSINQIQTWEKLRKLPNCQHCFHQECIDIWLSNTARCPLCQATITSKKNISTFLQVV</sequence>
<dbReference type="GO" id="GO:0051603">
    <property type="term" value="P:proteolysis involved in protein catabolic process"/>
    <property type="evidence" value="ECO:0007669"/>
    <property type="project" value="UniProtKB-ARBA"/>
</dbReference>
<evidence type="ECO:0000256" key="3">
    <source>
        <dbReference type="ARBA" id="ARBA00022771"/>
    </source>
</evidence>
<feature type="transmembrane region" description="Helical" evidence="8">
    <location>
        <begin position="222"/>
        <end position="249"/>
    </location>
</feature>
<keyword evidence="8" id="KW-0812">Transmembrane</keyword>
<evidence type="ECO:0000313" key="10">
    <source>
        <dbReference type="EMBL" id="MBW0508617.1"/>
    </source>
</evidence>
<dbReference type="PANTHER" id="PTHR46225">
    <property type="entry name" value="C3H4 TYPE ZINC FINGER PROTEIN"/>
    <property type="match status" value="1"/>
</dbReference>
<evidence type="ECO:0000256" key="5">
    <source>
        <dbReference type="ARBA" id="ARBA00022833"/>
    </source>
</evidence>
<feature type="domain" description="RING-type" evidence="9">
    <location>
        <begin position="368"/>
        <end position="418"/>
    </location>
</feature>
<feature type="transmembrane region" description="Helical" evidence="8">
    <location>
        <begin position="91"/>
        <end position="112"/>
    </location>
</feature>
<dbReference type="GO" id="GO:0008270">
    <property type="term" value="F:zinc ion binding"/>
    <property type="evidence" value="ECO:0007669"/>
    <property type="project" value="UniProtKB-KW"/>
</dbReference>
<keyword evidence="4" id="KW-0833">Ubl conjugation pathway</keyword>
<dbReference type="PROSITE" id="PS50089">
    <property type="entry name" value="ZF_RING_2"/>
    <property type="match status" value="1"/>
</dbReference>
<comment type="pathway">
    <text evidence="1">Protein modification; protein ubiquitination.</text>
</comment>
<dbReference type="InterPro" id="IPR024766">
    <property type="entry name" value="Znf_RING_H2"/>
</dbReference>
<accession>A0A9Q3HLJ2</accession>
<dbReference type="Gene3D" id="3.30.40.10">
    <property type="entry name" value="Zinc/RING finger domain, C3HC4 (zinc finger)"/>
    <property type="match status" value="1"/>
</dbReference>
<evidence type="ECO:0000256" key="7">
    <source>
        <dbReference type="SAM" id="MobiDB-lite"/>
    </source>
</evidence>
<protein>
    <recommendedName>
        <fullName evidence="9">RING-type domain-containing protein</fullName>
    </recommendedName>
</protein>
<evidence type="ECO:0000256" key="1">
    <source>
        <dbReference type="ARBA" id="ARBA00004906"/>
    </source>
</evidence>
<keyword evidence="8" id="KW-1133">Transmembrane helix</keyword>
<evidence type="ECO:0000256" key="2">
    <source>
        <dbReference type="ARBA" id="ARBA00022723"/>
    </source>
</evidence>
<feature type="transmembrane region" description="Helical" evidence="8">
    <location>
        <begin position="124"/>
        <end position="144"/>
    </location>
</feature>
<keyword evidence="2" id="KW-0479">Metal-binding</keyword>
<dbReference type="Proteomes" id="UP000765509">
    <property type="component" value="Unassembled WGS sequence"/>
</dbReference>
<dbReference type="InterPro" id="IPR001841">
    <property type="entry name" value="Znf_RING"/>
</dbReference>
<dbReference type="PANTHER" id="PTHR46225:SF19">
    <property type="entry name" value="RING-TYPE DOMAIN-CONTAINING PROTEIN"/>
    <property type="match status" value="1"/>
</dbReference>
<keyword evidence="8" id="KW-0472">Membrane</keyword>
<dbReference type="EMBL" id="AVOT02020430">
    <property type="protein sequence ID" value="MBW0508617.1"/>
    <property type="molecule type" value="Genomic_DNA"/>
</dbReference>
<dbReference type="SMART" id="SM00184">
    <property type="entry name" value="RING"/>
    <property type="match status" value="1"/>
</dbReference>